<accession>A0A4Q7RRM1</accession>
<evidence type="ECO:0000256" key="7">
    <source>
        <dbReference type="ARBA" id="ARBA00022519"/>
    </source>
</evidence>
<feature type="transmembrane region" description="Helical" evidence="12">
    <location>
        <begin position="6"/>
        <end position="27"/>
    </location>
</feature>
<keyword evidence="10 12" id="KW-1133">Transmembrane helix</keyword>
<evidence type="ECO:0000256" key="11">
    <source>
        <dbReference type="ARBA" id="ARBA00023136"/>
    </source>
</evidence>
<evidence type="ECO:0000256" key="10">
    <source>
        <dbReference type="ARBA" id="ARBA00022989"/>
    </source>
</evidence>
<comment type="subcellular location">
    <subcellularLocation>
        <location evidence="2 12">Cell inner membrane</location>
        <topology evidence="2 12">Single-pass membrane protein</topology>
    </subcellularLocation>
</comment>
<keyword evidence="8 12" id="KW-0812">Transmembrane</keyword>
<name>A0A4Q7RRM1_9BURK</name>
<evidence type="ECO:0000256" key="8">
    <source>
        <dbReference type="ARBA" id="ARBA00022692"/>
    </source>
</evidence>
<evidence type="ECO:0000256" key="1">
    <source>
        <dbReference type="ARBA" id="ARBA00002442"/>
    </source>
</evidence>
<dbReference type="GO" id="GO:0005886">
    <property type="term" value="C:plasma membrane"/>
    <property type="evidence" value="ECO:0007669"/>
    <property type="project" value="UniProtKB-SubCell"/>
</dbReference>
<keyword evidence="7 12" id="KW-0997">Cell inner membrane</keyword>
<dbReference type="GO" id="GO:0017004">
    <property type="term" value="P:cytochrome complex assembly"/>
    <property type="evidence" value="ECO:0007669"/>
    <property type="project" value="UniProtKB-KW"/>
</dbReference>
<reference evidence="13 14" key="1">
    <citation type="journal article" date="2015" name="Stand. Genomic Sci.">
        <title>Genomic Encyclopedia of Bacterial and Archaeal Type Strains, Phase III: the genomes of soil and plant-associated and newly described type strains.</title>
        <authorList>
            <person name="Whitman W.B."/>
            <person name="Woyke T."/>
            <person name="Klenk H.P."/>
            <person name="Zhou Y."/>
            <person name="Lilburn T.G."/>
            <person name="Beck B.J."/>
            <person name="De Vos P."/>
            <person name="Vandamme P."/>
            <person name="Eisen J.A."/>
            <person name="Garrity G."/>
            <person name="Hugenholtz P."/>
            <person name="Kyrpides N.C."/>
        </authorList>
    </citation>
    <scope>NUCLEOTIDE SEQUENCE [LARGE SCALE GENOMIC DNA]</scope>
    <source>
        <strain evidence="13 14">ASC-9842</strain>
    </source>
</reference>
<proteinExistence type="inferred from homology"/>
<evidence type="ECO:0000256" key="6">
    <source>
        <dbReference type="ARBA" id="ARBA00022475"/>
    </source>
</evidence>
<comment type="similarity">
    <text evidence="3 12">Belongs to the CcmD/CycX/HelD family.</text>
</comment>
<evidence type="ECO:0000313" key="14">
    <source>
        <dbReference type="Proteomes" id="UP000291078"/>
    </source>
</evidence>
<keyword evidence="6 12" id="KW-1003">Cell membrane</keyword>
<comment type="function">
    <text evidence="1 12">Required for the export of heme to the periplasm for the biogenesis of c-type cytochromes.</text>
</comment>
<evidence type="ECO:0000256" key="2">
    <source>
        <dbReference type="ARBA" id="ARBA00004377"/>
    </source>
</evidence>
<dbReference type="AlphaFoldDB" id="A0A4Q7RRM1"/>
<protein>
    <recommendedName>
        <fullName evidence="4 12">Heme exporter protein D</fullName>
    </recommendedName>
</protein>
<keyword evidence="14" id="KW-1185">Reference proteome</keyword>
<evidence type="ECO:0000256" key="3">
    <source>
        <dbReference type="ARBA" id="ARBA00008741"/>
    </source>
</evidence>
<dbReference type="Proteomes" id="UP000291078">
    <property type="component" value="Unassembled WGS sequence"/>
</dbReference>
<organism evidence="13 14">
    <name type="scientific">Cupriavidus agavae</name>
    <dbReference type="NCBI Taxonomy" id="1001822"/>
    <lineage>
        <taxon>Bacteria</taxon>
        <taxon>Pseudomonadati</taxon>
        <taxon>Pseudomonadota</taxon>
        <taxon>Betaproteobacteria</taxon>
        <taxon>Burkholderiales</taxon>
        <taxon>Burkholderiaceae</taxon>
        <taxon>Cupriavidus</taxon>
    </lineage>
</organism>
<keyword evidence="5 12" id="KW-0813">Transport</keyword>
<dbReference type="GO" id="GO:0015886">
    <property type="term" value="P:heme transport"/>
    <property type="evidence" value="ECO:0007669"/>
    <property type="project" value="InterPro"/>
</dbReference>
<dbReference type="Pfam" id="PF04995">
    <property type="entry name" value="CcmD"/>
    <property type="match status" value="1"/>
</dbReference>
<keyword evidence="9 12" id="KW-0201">Cytochrome c-type biogenesis</keyword>
<keyword evidence="11 12" id="KW-0472">Membrane</keyword>
<sequence>MSGHAAYLAGAFGMACLAIVLELALLARRRRRALPDDPQ</sequence>
<dbReference type="NCBIfam" id="TIGR03141">
    <property type="entry name" value="cytochro_ccmD"/>
    <property type="match status" value="1"/>
</dbReference>
<evidence type="ECO:0000256" key="4">
    <source>
        <dbReference type="ARBA" id="ARBA00016461"/>
    </source>
</evidence>
<dbReference type="RefSeq" id="WP_130392636.1">
    <property type="nucleotide sequence ID" value="NZ_SGXM01000005.1"/>
</dbReference>
<evidence type="ECO:0000256" key="12">
    <source>
        <dbReference type="RuleBase" id="RU363101"/>
    </source>
</evidence>
<comment type="caution">
    <text evidence="13">The sequence shown here is derived from an EMBL/GenBank/DDBJ whole genome shotgun (WGS) entry which is preliminary data.</text>
</comment>
<dbReference type="InterPro" id="IPR007078">
    <property type="entry name" value="Haem_export_protD_CcmD"/>
</dbReference>
<evidence type="ECO:0000256" key="5">
    <source>
        <dbReference type="ARBA" id="ARBA00022448"/>
    </source>
</evidence>
<evidence type="ECO:0000313" key="13">
    <source>
        <dbReference type="EMBL" id="RZT36355.1"/>
    </source>
</evidence>
<gene>
    <name evidence="13" type="ORF">EV147_3674</name>
</gene>
<evidence type="ECO:0000256" key="9">
    <source>
        <dbReference type="ARBA" id="ARBA00022748"/>
    </source>
</evidence>
<dbReference type="EMBL" id="SGXM01000005">
    <property type="protein sequence ID" value="RZT36355.1"/>
    <property type="molecule type" value="Genomic_DNA"/>
</dbReference>